<evidence type="ECO:0000256" key="1">
    <source>
        <dbReference type="SAM" id="MobiDB-lite"/>
    </source>
</evidence>
<dbReference type="InterPro" id="IPR035940">
    <property type="entry name" value="CAP_sf"/>
</dbReference>
<dbReference type="Pfam" id="PF00188">
    <property type="entry name" value="CAP"/>
    <property type="match status" value="1"/>
</dbReference>
<dbReference type="InterPro" id="IPR018244">
    <property type="entry name" value="Allrgn_V5/Tpx1_CS"/>
</dbReference>
<accession>A0AAE9EL92</accession>
<reference evidence="3 4" key="1">
    <citation type="submission" date="2022-04" db="EMBL/GenBank/DDBJ databases">
        <title>Chromosome-level reference genomes for two strains of Caenorhabditis briggsae: an improved platform for comparative genomics.</title>
        <authorList>
            <person name="Stevens L."/>
            <person name="Andersen E."/>
        </authorList>
    </citation>
    <scope>NUCLEOTIDE SEQUENCE [LARGE SCALE GENOMIC DNA]</scope>
    <source>
        <strain evidence="3">VX34</strain>
        <tissue evidence="3">Whole-organism</tissue>
    </source>
</reference>
<dbReference type="SUPFAM" id="SSF55797">
    <property type="entry name" value="PR-1-like"/>
    <property type="match status" value="1"/>
</dbReference>
<dbReference type="Proteomes" id="UP000829354">
    <property type="component" value="Chromosome III"/>
</dbReference>
<protein>
    <recommendedName>
        <fullName evidence="2">SCP domain-containing protein</fullName>
    </recommendedName>
</protein>
<dbReference type="PRINTS" id="PR00837">
    <property type="entry name" value="V5TPXLIKE"/>
</dbReference>
<proteinExistence type="predicted"/>
<evidence type="ECO:0000313" key="3">
    <source>
        <dbReference type="EMBL" id="UMM22420.1"/>
    </source>
</evidence>
<feature type="compositionally biased region" description="Acidic residues" evidence="1">
    <location>
        <begin position="359"/>
        <end position="376"/>
    </location>
</feature>
<feature type="compositionally biased region" description="Low complexity" evidence="1">
    <location>
        <begin position="341"/>
        <end position="356"/>
    </location>
</feature>
<dbReference type="EMBL" id="CP092622">
    <property type="protein sequence ID" value="UMM22420.1"/>
    <property type="molecule type" value="Genomic_DNA"/>
</dbReference>
<keyword evidence="4" id="KW-1185">Reference proteome</keyword>
<evidence type="ECO:0000259" key="2">
    <source>
        <dbReference type="SMART" id="SM00198"/>
    </source>
</evidence>
<dbReference type="InterPro" id="IPR014044">
    <property type="entry name" value="CAP_dom"/>
</dbReference>
<evidence type="ECO:0000313" key="4">
    <source>
        <dbReference type="Proteomes" id="UP000829354"/>
    </source>
</evidence>
<dbReference type="Gene3D" id="3.40.33.10">
    <property type="entry name" value="CAP"/>
    <property type="match status" value="1"/>
</dbReference>
<dbReference type="FunFam" id="3.40.33.10:FF:000033">
    <property type="entry name" value="Protein lon-1"/>
    <property type="match status" value="1"/>
</dbReference>
<dbReference type="CDD" id="cd05380">
    <property type="entry name" value="CAP_euk"/>
    <property type="match status" value="1"/>
</dbReference>
<name>A0AAE9EL92_CAEBR</name>
<dbReference type="PANTHER" id="PTHR10334">
    <property type="entry name" value="CYSTEINE-RICH SECRETORY PROTEIN-RELATED"/>
    <property type="match status" value="1"/>
</dbReference>
<sequence>MWHNVCHLNPHCFVCSNHLPPPPNHHFLFHFLNPKWVKMKGSDADDGVVIRLDILFLRLKIFDDSGLHTSHGKMNCLTLLALLIPAFAYNVPHGFLPGQAVTSHSGPNDLDNDASEFQHDSNDEVKREKRGYFFPSNFQNDGGLLARSEHPNEYLKKWIVHEHNRYRRMVPASDMNMLYWSEELAASAQRHADTCDFRHSRGRINVGENIWAAPYSNYSDSISIWFNEVHNPRCGCNHAYKHCCGHYVQVVWAKTNLVGCGFSRCRDVQGVWGRGHRNVFVCHYNPQGNTVFVTARGQLYAMPAFTWASGDTGRCSNCPANAPACYQGLCYMPKNYEHTTTTTTPSTTTTEEPTSTCAPDEDVDPNDAEAEGAENDDQFRLRA</sequence>
<dbReference type="AlphaFoldDB" id="A0AAE9EL92"/>
<feature type="region of interest" description="Disordered" evidence="1">
    <location>
        <begin position="341"/>
        <end position="383"/>
    </location>
</feature>
<dbReference type="GO" id="GO:0005576">
    <property type="term" value="C:extracellular region"/>
    <property type="evidence" value="ECO:0007669"/>
    <property type="project" value="InterPro"/>
</dbReference>
<dbReference type="InterPro" id="IPR001283">
    <property type="entry name" value="CRISP-related"/>
</dbReference>
<organism evidence="3 4">
    <name type="scientific">Caenorhabditis briggsae</name>
    <dbReference type="NCBI Taxonomy" id="6238"/>
    <lineage>
        <taxon>Eukaryota</taxon>
        <taxon>Metazoa</taxon>
        <taxon>Ecdysozoa</taxon>
        <taxon>Nematoda</taxon>
        <taxon>Chromadorea</taxon>
        <taxon>Rhabditida</taxon>
        <taxon>Rhabditina</taxon>
        <taxon>Rhabditomorpha</taxon>
        <taxon>Rhabditoidea</taxon>
        <taxon>Rhabditidae</taxon>
        <taxon>Peloderinae</taxon>
        <taxon>Caenorhabditis</taxon>
    </lineage>
</organism>
<feature type="domain" description="SCP" evidence="2">
    <location>
        <begin position="153"/>
        <end position="292"/>
    </location>
</feature>
<dbReference type="PROSITE" id="PS01009">
    <property type="entry name" value="CRISP_1"/>
    <property type="match status" value="1"/>
</dbReference>
<gene>
    <name evidence="3" type="ORF">L5515_003644</name>
</gene>
<dbReference type="SMART" id="SM00198">
    <property type="entry name" value="SCP"/>
    <property type="match status" value="1"/>
</dbReference>